<feature type="region of interest" description="Disordered" evidence="1">
    <location>
        <begin position="45"/>
        <end position="71"/>
    </location>
</feature>
<dbReference type="AlphaFoldDB" id="A0A1E5VY64"/>
<organism evidence="2 3">
    <name type="scientific">Dichanthelium oligosanthes</name>
    <dbReference type="NCBI Taxonomy" id="888268"/>
    <lineage>
        <taxon>Eukaryota</taxon>
        <taxon>Viridiplantae</taxon>
        <taxon>Streptophyta</taxon>
        <taxon>Embryophyta</taxon>
        <taxon>Tracheophyta</taxon>
        <taxon>Spermatophyta</taxon>
        <taxon>Magnoliopsida</taxon>
        <taxon>Liliopsida</taxon>
        <taxon>Poales</taxon>
        <taxon>Poaceae</taxon>
        <taxon>PACMAD clade</taxon>
        <taxon>Panicoideae</taxon>
        <taxon>Panicodae</taxon>
        <taxon>Paniceae</taxon>
        <taxon>Dichantheliinae</taxon>
        <taxon>Dichanthelium</taxon>
    </lineage>
</organism>
<protein>
    <submittedName>
        <fullName evidence="2">Uncharacterized protein</fullName>
    </submittedName>
</protein>
<name>A0A1E5VY64_9POAL</name>
<feature type="region of interest" description="Disordered" evidence="1">
    <location>
        <begin position="1"/>
        <end position="25"/>
    </location>
</feature>
<evidence type="ECO:0000256" key="1">
    <source>
        <dbReference type="SAM" id="MobiDB-lite"/>
    </source>
</evidence>
<evidence type="ECO:0000313" key="2">
    <source>
        <dbReference type="EMBL" id="OEL30048.1"/>
    </source>
</evidence>
<dbReference type="EMBL" id="LWDX02026368">
    <property type="protein sequence ID" value="OEL30048.1"/>
    <property type="molecule type" value="Genomic_DNA"/>
</dbReference>
<accession>A0A1E5VY64</accession>
<dbReference type="Proteomes" id="UP000095767">
    <property type="component" value="Unassembled WGS sequence"/>
</dbReference>
<comment type="caution">
    <text evidence="2">The sequence shown here is derived from an EMBL/GenBank/DDBJ whole genome shotgun (WGS) entry which is preliminary data.</text>
</comment>
<proteinExistence type="predicted"/>
<gene>
    <name evidence="2" type="ORF">BAE44_0008932</name>
</gene>
<keyword evidence="3" id="KW-1185">Reference proteome</keyword>
<sequence length="71" mass="7930">MHGGGTCSRAPPAPARDKKEPRRVVHIPGISKLVDKAEDAWHHQKDELKDKSKKVMQKATSLCLGNKDHHK</sequence>
<evidence type="ECO:0000313" key="3">
    <source>
        <dbReference type="Proteomes" id="UP000095767"/>
    </source>
</evidence>
<reference evidence="2 3" key="1">
    <citation type="submission" date="2016-09" db="EMBL/GenBank/DDBJ databases">
        <title>The draft genome of Dichanthelium oligosanthes: A C3 panicoid grass species.</title>
        <authorList>
            <person name="Studer A.J."/>
            <person name="Schnable J.C."/>
            <person name="Brutnell T.P."/>
        </authorList>
    </citation>
    <scope>NUCLEOTIDE SEQUENCE [LARGE SCALE GENOMIC DNA]</scope>
    <source>
        <strain evidence="3">cv. Kellogg 1175</strain>
        <tissue evidence="2">Leaf</tissue>
    </source>
</reference>